<keyword evidence="10" id="KW-1185">Reference proteome</keyword>
<evidence type="ECO:0000256" key="8">
    <source>
        <dbReference type="SAM" id="Coils"/>
    </source>
</evidence>
<evidence type="ECO:0000256" key="7">
    <source>
        <dbReference type="HAMAP-Rule" id="MF_00308"/>
    </source>
</evidence>
<dbReference type="AlphaFoldDB" id="A8MD50"/>
<keyword evidence="3 7" id="KW-0143">Chaperone</keyword>
<dbReference type="PANTHER" id="PTHR12674:SF2">
    <property type="entry name" value="PREFOLDIN SUBUNIT 5"/>
    <property type="match status" value="1"/>
</dbReference>
<comment type="similarity">
    <text evidence="7">Belongs to the prefoldin alpha subunit family.</text>
</comment>
<keyword evidence="7" id="KW-0963">Cytoplasm</keyword>
<reference evidence="9 10" key="1">
    <citation type="submission" date="2007-10" db="EMBL/GenBank/DDBJ databases">
        <title>Complete sequence of Caldivirga maquilingensis IC-167.</title>
        <authorList>
            <consortium name="US DOE Joint Genome Institute"/>
            <person name="Copeland A."/>
            <person name="Lucas S."/>
            <person name="Lapidus A."/>
            <person name="Barry K."/>
            <person name="Glavina del Rio T."/>
            <person name="Dalin E."/>
            <person name="Tice H."/>
            <person name="Pitluck S."/>
            <person name="Saunders E."/>
            <person name="Brettin T."/>
            <person name="Bruce D."/>
            <person name="Detter J.C."/>
            <person name="Han C."/>
            <person name="Schmutz J."/>
            <person name="Larimer F."/>
            <person name="Land M."/>
            <person name="Hauser L."/>
            <person name="Kyrpides N."/>
            <person name="Ivanova N."/>
            <person name="Biddle J.F."/>
            <person name="Zhang Z."/>
            <person name="Fitz-Gibbon S.T."/>
            <person name="Lowe T.M."/>
            <person name="Saltikov C."/>
            <person name="House C.H."/>
            <person name="Richardson P."/>
        </authorList>
    </citation>
    <scope>NUCLEOTIDE SEQUENCE [LARGE SCALE GENOMIC DNA]</scope>
    <source>
        <strain evidence="10">ATCC 700844 / DSM 13496 / JCM 10307 / IC-167</strain>
    </source>
</reference>
<evidence type="ECO:0000256" key="6">
    <source>
        <dbReference type="ARBA" id="ARBA00044231"/>
    </source>
</evidence>
<dbReference type="GeneID" id="5710393"/>
<dbReference type="NCBIfam" id="TIGR00293">
    <property type="entry name" value="prefoldin subunit alpha"/>
    <property type="match status" value="1"/>
</dbReference>
<dbReference type="KEGG" id="cma:Cmaq_0871"/>
<dbReference type="SUPFAM" id="SSF46579">
    <property type="entry name" value="Prefoldin"/>
    <property type="match status" value="1"/>
</dbReference>
<comment type="function">
    <text evidence="4 7">Molecular chaperone capable of stabilizing a range of proteins. Seems to fulfill an ATP-independent, HSP70-like function in archaeal de novo protein folding.</text>
</comment>
<dbReference type="RefSeq" id="WP_012185925.1">
    <property type="nucleotide sequence ID" value="NC_009954.1"/>
</dbReference>
<evidence type="ECO:0000256" key="1">
    <source>
        <dbReference type="ARBA" id="ARBA00010048"/>
    </source>
</evidence>
<evidence type="ECO:0000313" key="9">
    <source>
        <dbReference type="EMBL" id="ABW01706.1"/>
    </source>
</evidence>
<evidence type="ECO:0000256" key="3">
    <source>
        <dbReference type="ARBA" id="ARBA00023186"/>
    </source>
</evidence>
<feature type="coiled-coil region" evidence="8">
    <location>
        <begin position="7"/>
        <end position="55"/>
    </location>
</feature>
<dbReference type="GO" id="GO:0016272">
    <property type="term" value="C:prefoldin complex"/>
    <property type="evidence" value="ECO:0007669"/>
    <property type="project" value="UniProtKB-UniRule"/>
</dbReference>
<dbReference type="HAMAP" id="MF_00308">
    <property type="entry name" value="PfdA"/>
    <property type="match status" value="1"/>
</dbReference>
<dbReference type="EMBL" id="CP000852">
    <property type="protein sequence ID" value="ABW01706.1"/>
    <property type="molecule type" value="Genomic_DNA"/>
</dbReference>
<gene>
    <name evidence="7" type="primary">pfdA</name>
    <name evidence="9" type="ordered locus">Cmaq_0871</name>
</gene>
<sequence length="157" mass="17140">MSEGRRVVITQDQLEELTERYNELVNLVNTLSQNLTVLNMTINELNNAKAVLEQLSKGVVSDSYVTIGAGVYVKAEAKDTSKVLVDIGEDYVAEMPIPQAIELINSRLNELNAARERLEQELAQAIRSSSEVRDLLTVIYSSLARPQGGAVGPKAGP</sequence>
<accession>A8MD50</accession>
<dbReference type="OrthoDB" id="375556at2157"/>
<dbReference type="InterPro" id="IPR009053">
    <property type="entry name" value="Prefoldin"/>
</dbReference>
<keyword evidence="8" id="KW-0175">Coiled coil</keyword>
<organism evidence="9 10">
    <name type="scientific">Caldivirga maquilingensis (strain ATCC 700844 / DSM 13496 / JCM 10307 / IC-167)</name>
    <dbReference type="NCBI Taxonomy" id="397948"/>
    <lineage>
        <taxon>Archaea</taxon>
        <taxon>Thermoproteota</taxon>
        <taxon>Thermoprotei</taxon>
        <taxon>Thermoproteales</taxon>
        <taxon>Thermoproteaceae</taxon>
        <taxon>Caldivirga</taxon>
    </lineage>
</organism>
<comment type="similarity">
    <text evidence="1">Belongs to the prefoldin subunit alpha family.</text>
</comment>
<dbReference type="PANTHER" id="PTHR12674">
    <property type="entry name" value="PREFOLDIN SUBUNIT 5"/>
    <property type="match status" value="1"/>
</dbReference>
<dbReference type="Proteomes" id="UP000001137">
    <property type="component" value="Chromosome"/>
</dbReference>
<dbReference type="InterPro" id="IPR011599">
    <property type="entry name" value="PFD_alpha_archaea"/>
</dbReference>
<dbReference type="GO" id="GO:0006457">
    <property type="term" value="P:protein folding"/>
    <property type="evidence" value="ECO:0007669"/>
    <property type="project" value="UniProtKB-UniRule"/>
</dbReference>
<dbReference type="GO" id="GO:0051082">
    <property type="term" value="F:unfolded protein binding"/>
    <property type="evidence" value="ECO:0007669"/>
    <property type="project" value="UniProtKB-UniRule"/>
</dbReference>
<comment type="subunit">
    <text evidence="2 7">Heterohexamer of two alpha and four beta subunits.</text>
</comment>
<evidence type="ECO:0000313" key="10">
    <source>
        <dbReference type="Proteomes" id="UP000001137"/>
    </source>
</evidence>
<evidence type="ECO:0000256" key="5">
    <source>
        <dbReference type="ARBA" id="ARBA00044156"/>
    </source>
</evidence>
<dbReference type="eggNOG" id="arCOG01341">
    <property type="taxonomic scope" value="Archaea"/>
</dbReference>
<dbReference type="STRING" id="397948.Cmaq_0871"/>
<evidence type="ECO:0000256" key="2">
    <source>
        <dbReference type="ARBA" id="ARBA00011716"/>
    </source>
</evidence>
<feature type="coiled-coil region" evidence="8">
    <location>
        <begin position="101"/>
        <end position="135"/>
    </location>
</feature>
<comment type="subcellular location">
    <subcellularLocation>
        <location evidence="7">Cytoplasm</location>
    </subcellularLocation>
</comment>
<dbReference type="Pfam" id="PF02996">
    <property type="entry name" value="Prefoldin"/>
    <property type="match status" value="1"/>
</dbReference>
<dbReference type="InterPro" id="IPR004127">
    <property type="entry name" value="Prefoldin_subunit_alpha"/>
</dbReference>
<evidence type="ECO:0000256" key="4">
    <source>
        <dbReference type="ARBA" id="ARBA00025077"/>
    </source>
</evidence>
<dbReference type="GO" id="GO:0005737">
    <property type="term" value="C:cytoplasm"/>
    <property type="evidence" value="ECO:0007669"/>
    <property type="project" value="UniProtKB-SubCell"/>
</dbReference>
<dbReference type="HOGENOM" id="CLU_091867_1_3_2"/>
<name>A8MD50_CALMQ</name>
<protein>
    <recommendedName>
        <fullName evidence="5 7">Prefoldin subunit alpha</fullName>
    </recommendedName>
    <alternativeName>
        <fullName evidence="6 7">GimC subunit alpha</fullName>
    </alternativeName>
</protein>
<proteinExistence type="inferred from homology"/>
<dbReference type="CDD" id="cd23160">
    <property type="entry name" value="Prefoldin_alpha_GimC"/>
    <property type="match status" value="1"/>
</dbReference>
<dbReference type="Gene3D" id="1.10.287.370">
    <property type="match status" value="1"/>
</dbReference>